<keyword evidence="5" id="KW-0804">Transcription</keyword>
<dbReference type="GO" id="GO:0003677">
    <property type="term" value="F:DNA binding"/>
    <property type="evidence" value="ECO:0007669"/>
    <property type="project" value="UniProtKB-KW"/>
</dbReference>
<dbReference type="FunFam" id="1.10.10.10:FF:000001">
    <property type="entry name" value="LysR family transcriptional regulator"/>
    <property type="match status" value="1"/>
</dbReference>
<accession>A0A1H4TC93</accession>
<dbReference type="PROSITE" id="PS50931">
    <property type="entry name" value="HTH_LYSR"/>
    <property type="match status" value="1"/>
</dbReference>
<dbReference type="AlphaFoldDB" id="A0A1H4TC93"/>
<dbReference type="PANTHER" id="PTHR30537:SF5">
    <property type="entry name" value="HTH-TYPE TRANSCRIPTIONAL ACTIVATOR TTDR-RELATED"/>
    <property type="match status" value="1"/>
</dbReference>
<dbReference type="EMBL" id="FNTI01000001">
    <property type="protein sequence ID" value="SEC54076.1"/>
    <property type="molecule type" value="Genomic_DNA"/>
</dbReference>
<evidence type="ECO:0000256" key="3">
    <source>
        <dbReference type="ARBA" id="ARBA00023015"/>
    </source>
</evidence>
<protein>
    <submittedName>
        <fullName evidence="7">Transcriptional regulator, LysR family</fullName>
    </submittedName>
</protein>
<dbReference type="RefSeq" id="WP_074817708.1">
    <property type="nucleotide sequence ID" value="NZ_FNTI01000001.1"/>
</dbReference>
<dbReference type="InterPro" id="IPR000847">
    <property type="entry name" value="LysR_HTH_N"/>
</dbReference>
<dbReference type="Proteomes" id="UP000183208">
    <property type="component" value="Unassembled WGS sequence"/>
</dbReference>
<dbReference type="InterPro" id="IPR058163">
    <property type="entry name" value="LysR-type_TF_proteobact-type"/>
</dbReference>
<comment type="function">
    <text evidence="1">NodD regulates the expression of the nodABCFE genes which encode other nodulation proteins. NodD is also a negative regulator of its own expression. Binds flavonoids as inducers.</text>
</comment>
<dbReference type="InterPro" id="IPR036390">
    <property type="entry name" value="WH_DNA-bd_sf"/>
</dbReference>
<reference evidence="7 8" key="1">
    <citation type="submission" date="2016-10" db="EMBL/GenBank/DDBJ databases">
        <authorList>
            <person name="de Groot N.N."/>
        </authorList>
    </citation>
    <scope>NUCLEOTIDE SEQUENCE [LARGE SCALE GENOMIC DNA]</scope>
    <source>
        <strain evidence="7 8">GAS522</strain>
    </source>
</reference>
<keyword evidence="3" id="KW-0805">Transcription regulation</keyword>
<dbReference type="SUPFAM" id="SSF53850">
    <property type="entry name" value="Periplasmic binding protein-like II"/>
    <property type="match status" value="1"/>
</dbReference>
<dbReference type="PANTHER" id="PTHR30537">
    <property type="entry name" value="HTH-TYPE TRANSCRIPTIONAL REGULATOR"/>
    <property type="match status" value="1"/>
</dbReference>
<evidence type="ECO:0000313" key="8">
    <source>
        <dbReference type="Proteomes" id="UP000183208"/>
    </source>
</evidence>
<dbReference type="Gene3D" id="3.40.190.290">
    <property type="match status" value="1"/>
</dbReference>
<dbReference type="Gene3D" id="1.10.10.10">
    <property type="entry name" value="Winged helix-like DNA-binding domain superfamily/Winged helix DNA-binding domain"/>
    <property type="match status" value="1"/>
</dbReference>
<evidence type="ECO:0000256" key="1">
    <source>
        <dbReference type="ARBA" id="ARBA00003502"/>
    </source>
</evidence>
<feature type="domain" description="HTH lysR-type" evidence="6">
    <location>
        <begin position="13"/>
        <end position="63"/>
    </location>
</feature>
<name>A0A1H4TC93_9BRAD</name>
<proteinExistence type="inferred from homology"/>
<evidence type="ECO:0000256" key="5">
    <source>
        <dbReference type="ARBA" id="ARBA00023163"/>
    </source>
</evidence>
<dbReference type="InterPro" id="IPR036388">
    <property type="entry name" value="WH-like_DNA-bd_sf"/>
</dbReference>
<sequence length="299" mass="32659">MAFDGRLLAGVSVLAAAVEGGSFVRAADALGLSASGVSRAIARLEARLGVRLFDRTTRSLKLTDAGARFYREVGPLLEGIDDAAGTASGSAAVVRGRLRINVDPFFARLMLAPRLAELSRRYPELELELLTRDGIGDLVAEVIDLALRFGTPPGVSPVARLLLKTRILTVASPAYLKRHGTPKAPADLASHACIQFRDPLTGRPFPWEFHRKRKIINVDISGPFVMTDVGTMLEACVSGAGIAQVMEFGAMDYLYRGRLVELFPDWPDETFPLYVFHPSRHHVPAKVRAFIDFCSEMIK</sequence>
<dbReference type="Pfam" id="PF00126">
    <property type="entry name" value="HTH_1"/>
    <property type="match status" value="1"/>
</dbReference>
<gene>
    <name evidence="7" type="ORF">SAMN05444171_1668</name>
</gene>
<dbReference type="Pfam" id="PF03466">
    <property type="entry name" value="LysR_substrate"/>
    <property type="match status" value="1"/>
</dbReference>
<dbReference type="GO" id="GO:0003700">
    <property type="term" value="F:DNA-binding transcription factor activity"/>
    <property type="evidence" value="ECO:0007669"/>
    <property type="project" value="InterPro"/>
</dbReference>
<dbReference type="OrthoDB" id="9813056at2"/>
<evidence type="ECO:0000256" key="4">
    <source>
        <dbReference type="ARBA" id="ARBA00023125"/>
    </source>
</evidence>
<organism evidence="7 8">
    <name type="scientific">Bradyrhizobium lablabi</name>
    <dbReference type="NCBI Taxonomy" id="722472"/>
    <lineage>
        <taxon>Bacteria</taxon>
        <taxon>Pseudomonadati</taxon>
        <taxon>Pseudomonadota</taxon>
        <taxon>Alphaproteobacteria</taxon>
        <taxon>Hyphomicrobiales</taxon>
        <taxon>Nitrobacteraceae</taxon>
        <taxon>Bradyrhizobium</taxon>
    </lineage>
</organism>
<evidence type="ECO:0000259" key="6">
    <source>
        <dbReference type="PROSITE" id="PS50931"/>
    </source>
</evidence>
<evidence type="ECO:0000256" key="2">
    <source>
        <dbReference type="ARBA" id="ARBA00009437"/>
    </source>
</evidence>
<comment type="similarity">
    <text evidence="2">Belongs to the LysR transcriptional regulatory family.</text>
</comment>
<evidence type="ECO:0000313" key="7">
    <source>
        <dbReference type="EMBL" id="SEC54076.1"/>
    </source>
</evidence>
<dbReference type="CDD" id="cd08422">
    <property type="entry name" value="PBP2_CrgA_like"/>
    <property type="match status" value="1"/>
</dbReference>
<keyword evidence="4" id="KW-0238">DNA-binding</keyword>
<dbReference type="PRINTS" id="PR00039">
    <property type="entry name" value="HTHLYSR"/>
</dbReference>
<dbReference type="InterPro" id="IPR005119">
    <property type="entry name" value="LysR_subst-bd"/>
</dbReference>
<dbReference type="SUPFAM" id="SSF46785">
    <property type="entry name" value="Winged helix' DNA-binding domain"/>
    <property type="match status" value="1"/>
</dbReference>